<dbReference type="Proteomes" id="UP000031443">
    <property type="component" value="Unassembled WGS sequence"/>
</dbReference>
<organism evidence="1 2">
    <name type="scientific">Chelonia mydas</name>
    <name type="common">Green sea-turtle</name>
    <name type="synonym">Chelonia agassizi</name>
    <dbReference type="NCBI Taxonomy" id="8469"/>
    <lineage>
        <taxon>Eukaryota</taxon>
        <taxon>Metazoa</taxon>
        <taxon>Chordata</taxon>
        <taxon>Craniata</taxon>
        <taxon>Vertebrata</taxon>
        <taxon>Euteleostomi</taxon>
        <taxon>Archelosauria</taxon>
        <taxon>Testudinata</taxon>
        <taxon>Testudines</taxon>
        <taxon>Cryptodira</taxon>
        <taxon>Durocryptodira</taxon>
        <taxon>Americhelydia</taxon>
        <taxon>Chelonioidea</taxon>
        <taxon>Cheloniidae</taxon>
        <taxon>Chelonia</taxon>
    </lineage>
</organism>
<proteinExistence type="predicted"/>
<sequence>MVALDPDLGFKAIFPPVIEEPRVPVNKAQMGYSCRMESLEHLPRFRDGLRDSLESLTGRSQTSNFAAIIWTLQVTTLHFDTHGHKY</sequence>
<dbReference type="EMBL" id="KB530910">
    <property type="protein sequence ID" value="EMP34920.1"/>
    <property type="molecule type" value="Genomic_DNA"/>
</dbReference>
<gene>
    <name evidence="1" type="ORF">UY3_07954</name>
</gene>
<accession>M7BH29</accession>
<keyword evidence="2" id="KW-1185">Reference proteome</keyword>
<evidence type="ECO:0000313" key="1">
    <source>
        <dbReference type="EMBL" id="EMP34920.1"/>
    </source>
</evidence>
<name>M7BH29_CHEMY</name>
<reference evidence="2" key="1">
    <citation type="journal article" date="2013" name="Nat. Genet.">
        <title>The draft genomes of soft-shell turtle and green sea turtle yield insights into the development and evolution of the turtle-specific body plan.</title>
        <authorList>
            <person name="Wang Z."/>
            <person name="Pascual-Anaya J."/>
            <person name="Zadissa A."/>
            <person name="Li W."/>
            <person name="Niimura Y."/>
            <person name="Huang Z."/>
            <person name="Li C."/>
            <person name="White S."/>
            <person name="Xiong Z."/>
            <person name="Fang D."/>
            <person name="Wang B."/>
            <person name="Ming Y."/>
            <person name="Chen Y."/>
            <person name="Zheng Y."/>
            <person name="Kuraku S."/>
            <person name="Pignatelli M."/>
            <person name="Herrero J."/>
            <person name="Beal K."/>
            <person name="Nozawa M."/>
            <person name="Li Q."/>
            <person name="Wang J."/>
            <person name="Zhang H."/>
            <person name="Yu L."/>
            <person name="Shigenobu S."/>
            <person name="Wang J."/>
            <person name="Liu J."/>
            <person name="Flicek P."/>
            <person name="Searle S."/>
            <person name="Wang J."/>
            <person name="Kuratani S."/>
            <person name="Yin Y."/>
            <person name="Aken B."/>
            <person name="Zhang G."/>
            <person name="Irie N."/>
        </authorList>
    </citation>
    <scope>NUCLEOTIDE SEQUENCE [LARGE SCALE GENOMIC DNA]</scope>
</reference>
<dbReference type="AlphaFoldDB" id="M7BH29"/>
<protein>
    <submittedName>
        <fullName evidence="1">Uncharacterized protein</fullName>
    </submittedName>
</protein>
<evidence type="ECO:0000313" key="2">
    <source>
        <dbReference type="Proteomes" id="UP000031443"/>
    </source>
</evidence>